<protein>
    <submittedName>
        <fullName evidence="2">Uncharacterized protein</fullName>
    </submittedName>
</protein>
<dbReference type="RefSeq" id="WP_090489196.1">
    <property type="nucleotide sequence ID" value="NZ_VTVE01000005.1"/>
</dbReference>
<dbReference type="AlphaFoldDB" id="A0A6M0LJS8"/>
<keyword evidence="1" id="KW-1133">Transmembrane helix</keyword>
<feature type="transmembrane region" description="Helical" evidence="1">
    <location>
        <begin position="6"/>
        <end position="29"/>
    </location>
</feature>
<dbReference type="Proteomes" id="UP000473091">
    <property type="component" value="Unassembled WGS sequence"/>
</dbReference>
<comment type="caution">
    <text evidence="2">The sequence shown here is derived from an EMBL/GenBank/DDBJ whole genome shotgun (WGS) entry which is preliminary data.</text>
</comment>
<organism evidence="2 3">
    <name type="scientific">Pseudobutyrivibrio xylanivorans</name>
    <dbReference type="NCBI Taxonomy" id="185007"/>
    <lineage>
        <taxon>Bacteria</taxon>
        <taxon>Bacillati</taxon>
        <taxon>Bacillota</taxon>
        <taxon>Clostridia</taxon>
        <taxon>Lachnospirales</taxon>
        <taxon>Lachnospiraceae</taxon>
        <taxon>Pseudobutyrivibrio</taxon>
    </lineage>
</organism>
<evidence type="ECO:0000313" key="2">
    <source>
        <dbReference type="EMBL" id="NEX02765.1"/>
    </source>
</evidence>
<gene>
    <name evidence="2" type="ORF">F0Q01_12830</name>
</gene>
<evidence type="ECO:0000313" key="3">
    <source>
        <dbReference type="Proteomes" id="UP000473091"/>
    </source>
</evidence>
<evidence type="ECO:0000256" key="1">
    <source>
        <dbReference type="SAM" id="Phobius"/>
    </source>
</evidence>
<reference evidence="2 3" key="1">
    <citation type="submission" date="2019-09" db="EMBL/GenBank/DDBJ databases">
        <authorList>
            <person name="Pidcock S.E."/>
            <person name="Huws S.A."/>
        </authorList>
    </citation>
    <scope>NUCLEOTIDE SEQUENCE [LARGE SCALE GENOMIC DNA]</scope>
    <source>
        <strain evidence="2 3">MZ8</strain>
    </source>
</reference>
<reference evidence="2 3" key="2">
    <citation type="submission" date="2020-03" db="EMBL/GenBank/DDBJ databases">
        <title>Investigating the evolutionary divergence of the Butyrivibrio group.</title>
        <authorList>
            <person name="Skvortsov T."/>
            <person name="Santos F.G."/>
            <person name="Ting K.S."/>
            <person name="Creevey C.J."/>
        </authorList>
    </citation>
    <scope>NUCLEOTIDE SEQUENCE [LARGE SCALE GENOMIC DNA]</scope>
    <source>
        <strain evidence="2 3">MZ8</strain>
    </source>
</reference>
<name>A0A6M0LJS8_PSEXY</name>
<proteinExistence type="predicted"/>
<dbReference type="EMBL" id="VTVE01000005">
    <property type="protein sequence ID" value="NEX02765.1"/>
    <property type="molecule type" value="Genomic_DNA"/>
</dbReference>
<sequence length="338" mass="38153">MKKINILNFGVALAVIVSTINYTSIYSLAGGIYARHEQSPAQAMHAFDEKPEGLGWYDSMKWNEAHDMYCYLDSDSYICVGNGNDLEAGDFAFVYYATPGEPTWESGRNILLEEIKKGTMPVYDKGLMVDPNHRTAKASVDPNYVPQSEYTNQIVLENVVSEMNKQTKYVYEARYDAYSCSYRKIEQSIPCFEITASKPCLIEIQQNTVRTDGEIFLPNTLLFCPTDLNQCISVHSEFKYAAAHVKGVDKWVLNICTSDFYNNAPIDYSQIWFSLDSPEETAAGMAKLGQATTHFMLAEGKNYIYYNSYCDTINNFIISTDDGSASIKLDCVTRYVTK</sequence>
<keyword evidence="1" id="KW-0472">Membrane</keyword>
<keyword evidence="1" id="KW-0812">Transmembrane</keyword>
<accession>A0A6M0LJS8</accession>